<comment type="caution">
    <text evidence="2">The sequence shown here is derived from an EMBL/GenBank/DDBJ whole genome shotgun (WGS) entry which is preliminary data.</text>
</comment>
<feature type="transmembrane region" description="Helical" evidence="1">
    <location>
        <begin position="12"/>
        <end position="33"/>
    </location>
</feature>
<sequence length="91" mass="9805">MGKNKLLFNKGPAFFAWKGLLVLGGVGWVGHWLRAVCVEDFGLDGGFRWLGMVAHQLNKLADAPQLGPDALAGGGAGLRTWSRFVPAWTAR</sequence>
<keyword evidence="3" id="KW-1185">Reference proteome</keyword>
<gene>
    <name evidence="2" type="ORF">GCM10022407_13250</name>
</gene>
<name>A0ABP7PN66_9BACT</name>
<organism evidence="2 3">
    <name type="scientific">Hymenobacter antarcticus</name>
    <dbReference type="NCBI Taxonomy" id="486270"/>
    <lineage>
        <taxon>Bacteria</taxon>
        <taxon>Pseudomonadati</taxon>
        <taxon>Bacteroidota</taxon>
        <taxon>Cytophagia</taxon>
        <taxon>Cytophagales</taxon>
        <taxon>Hymenobacteraceae</taxon>
        <taxon>Hymenobacter</taxon>
    </lineage>
</organism>
<evidence type="ECO:0000313" key="3">
    <source>
        <dbReference type="Proteomes" id="UP001501556"/>
    </source>
</evidence>
<accession>A0ABP7PN66</accession>
<evidence type="ECO:0000256" key="1">
    <source>
        <dbReference type="SAM" id="Phobius"/>
    </source>
</evidence>
<reference evidence="3" key="1">
    <citation type="journal article" date="2019" name="Int. J. Syst. Evol. Microbiol.">
        <title>The Global Catalogue of Microorganisms (GCM) 10K type strain sequencing project: providing services to taxonomists for standard genome sequencing and annotation.</title>
        <authorList>
            <consortium name="The Broad Institute Genomics Platform"/>
            <consortium name="The Broad Institute Genome Sequencing Center for Infectious Disease"/>
            <person name="Wu L."/>
            <person name="Ma J."/>
        </authorList>
    </citation>
    <scope>NUCLEOTIDE SEQUENCE [LARGE SCALE GENOMIC DNA]</scope>
    <source>
        <strain evidence="3">JCM 17217</strain>
    </source>
</reference>
<dbReference type="EMBL" id="BAABDI010000006">
    <property type="protein sequence ID" value="GAA3968521.1"/>
    <property type="molecule type" value="Genomic_DNA"/>
</dbReference>
<evidence type="ECO:0000313" key="2">
    <source>
        <dbReference type="EMBL" id="GAA3968521.1"/>
    </source>
</evidence>
<dbReference type="Proteomes" id="UP001501556">
    <property type="component" value="Unassembled WGS sequence"/>
</dbReference>
<keyword evidence="1" id="KW-0812">Transmembrane</keyword>
<keyword evidence="1" id="KW-0472">Membrane</keyword>
<keyword evidence="1" id="KW-1133">Transmembrane helix</keyword>
<protein>
    <submittedName>
        <fullName evidence="2">Uncharacterized protein</fullName>
    </submittedName>
</protein>
<proteinExistence type="predicted"/>